<feature type="domain" description="RmlD-like substrate binding" evidence="7">
    <location>
        <begin position="8"/>
        <end position="300"/>
    </location>
</feature>
<evidence type="ECO:0000259" key="7">
    <source>
        <dbReference type="Pfam" id="PF04321"/>
    </source>
</evidence>
<comment type="function">
    <text evidence="5">Regulatory subunit of S-adenosylmethionine synthetase 2, an enzyme that catalyzes the formation of S-adenosylmethionine from methionine and ATP. Regulates MAT2A catalytic activity by changing its kinetic properties, increasing its affinity for L-methionine. Can bind NADP (in vitro).</text>
</comment>
<dbReference type="Gene3D" id="3.40.50.720">
    <property type="entry name" value="NAD(P)-binding Rossmann-like Domain"/>
    <property type="match status" value="1"/>
</dbReference>
<evidence type="ECO:0000256" key="6">
    <source>
        <dbReference type="ARBA" id="ARBA00046786"/>
    </source>
</evidence>
<evidence type="ECO:0000256" key="2">
    <source>
        <dbReference type="ARBA" id="ARBA00008656"/>
    </source>
</evidence>
<dbReference type="CDD" id="cd05254">
    <property type="entry name" value="dTDP_HR_like_SDR_e"/>
    <property type="match status" value="1"/>
</dbReference>
<reference evidence="8" key="1">
    <citation type="submission" date="2021-10" db="EMBL/GenBank/DDBJ databases">
        <title>Tropical sea cucumber genome reveals ecological adaptation and Cuvierian tubules defense mechanism.</title>
        <authorList>
            <person name="Chen T."/>
        </authorList>
    </citation>
    <scope>NUCLEOTIDE SEQUENCE</scope>
    <source>
        <strain evidence="8">Nanhai2018</strain>
        <tissue evidence="8">Muscle</tissue>
    </source>
</reference>
<comment type="subunit">
    <text evidence="6">Heterotrimer; composed of a catalytic MAT2A homodimer that binds one regulatory MAT2B chain. Heterohexamer; composed of a central, catalytic MAT2A homotetramer flanked on either side by a regulatory MAT2B chain. NADP binding increases the affinity for MAT2A.</text>
</comment>
<dbReference type="AlphaFoldDB" id="A0A9Q1BL54"/>
<protein>
    <recommendedName>
        <fullName evidence="3">Methionine adenosyltransferase 2 subunit beta</fullName>
    </recommendedName>
    <alternativeName>
        <fullName evidence="4">Methionine adenosyltransferase II beta</fullName>
    </alternativeName>
</protein>
<dbReference type="FunFam" id="3.40.50.720:FF:000357">
    <property type="entry name" value="Methionine adenosyltransferase 2 subunit beta"/>
    <property type="match status" value="1"/>
</dbReference>
<proteinExistence type="inferred from homology"/>
<name>A0A9Q1BL54_HOLLE</name>
<comment type="pathway">
    <text evidence="1">Amino-acid biosynthesis; S-adenosyl-L-methionine biosynthesis; S-adenosyl-L-methionine from L-methionine: step 1/1.</text>
</comment>
<dbReference type="InterPro" id="IPR036291">
    <property type="entry name" value="NAD(P)-bd_dom_sf"/>
</dbReference>
<gene>
    <name evidence="8" type="ORF">HOLleu_30944</name>
</gene>
<evidence type="ECO:0000256" key="4">
    <source>
        <dbReference type="ARBA" id="ARBA00029977"/>
    </source>
</evidence>
<dbReference type="InterPro" id="IPR029903">
    <property type="entry name" value="RmlD-like-bd"/>
</dbReference>
<dbReference type="Pfam" id="PF04321">
    <property type="entry name" value="RmlD_sub_bind"/>
    <property type="match status" value="1"/>
</dbReference>
<organism evidence="8 9">
    <name type="scientific">Holothuria leucospilota</name>
    <name type="common">Black long sea cucumber</name>
    <name type="synonym">Mertensiothuria leucospilota</name>
    <dbReference type="NCBI Taxonomy" id="206669"/>
    <lineage>
        <taxon>Eukaryota</taxon>
        <taxon>Metazoa</taxon>
        <taxon>Echinodermata</taxon>
        <taxon>Eleutherozoa</taxon>
        <taxon>Echinozoa</taxon>
        <taxon>Holothuroidea</taxon>
        <taxon>Aspidochirotacea</taxon>
        <taxon>Aspidochirotida</taxon>
        <taxon>Holothuriidae</taxon>
        <taxon>Holothuria</taxon>
    </lineage>
</organism>
<dbReference type="EMBL" id="JAIZAY010000015">
    <property type="protein sequence ID" value="KAJ8028646.1"/>
    <property type="molecule type" value="Genomic_DNA"/>
</dbReference>
<dbReference type="SUPFAM" id="SSF51735">
    <property type="entry name" value="NAD(P)-binding Rossmann-fold domains"/>
    <property type="match status" value="1"/>
</dbReference>
<evidence type="ECO:0000313" key="8">
    <source>
        <dbReference type="EMBL" id="KAJ8028646.1"/>
    </source>
</evidence>
<evidence type="ECO:0000313" key="9">
    <source>
        <dbReference type="Proteomes" id="UP001152320"/>
    </source>
</evidence>
<dbReference type="PANTHER" id="PTHR10491:SF4">
    <property type="entry name" value="METHIONINE ADENOSYLTRANSFERASE 2 SUBUNIT BETA"/>
    <property type="match status" value="1"/>
</dbReference>
<dbReference type="GO" id="GO:0006556">
    <property type="term" value="P:S-adenosylmethionine biosynthetic process"/>
    <property type="evidence" value="ECO:0007669"/>
    <property type="project" value="TreeGrafter"/>
</dbReference>
<keyword evidence="9" id="KW-1185">Reference proteome</keyword>
<comment type="caution">
    <text evidence="8">The sequence shown here is derived from an EMBL/GenBank/DDBJ whole genome shotgun (WGS) entry which is preliminary data.</text>
</comment>
<accession>A0A9Q1BL54</accession>
<dbReference type="OrthoDB" id="6235964at2759"/>
<dbReference type="GO" id="GO:0048270">
    <property type="term" value="F:methionine adenosyltransferase regulator activity"/>
    <property type="evidence" value="ECO:0007669"/>
    <property type="project" value="TreeGrafter"/>
</dbReference>
<evidence type="ECO:0000256" key="3">
    <source>
        <dbReference type="ARBA" id="ARBA00021596"/>
    </source>
</evidence>
<sequence>MNNAASEMKALVTGASGLLGRAIVKEFEANGWNVLGLAFSRSSAKLKKVDLRDSHCVEETIKSFEPYVVIHSAAERRADVVEQCAGSVQRLNVDATTYIAKTCAALKIPLIYISTNYVFDGKNPPYKPQDKPNPLNKYGLSKLAGERATLAAHPGSIVLRVPLLYGPVERINESGGTYLYNYVIQSSQVKHVCNYQQRFPTHIQDVSSVLRQMADKLYKGEKFHGLFHWSSSEQHTKYSMTVCIAKVLGLSHKHILPQETPDQVTPRPHNVQLDVSDTLALGIKVTETPFDEGIQECLKPFIKGGNLLEK</sequence>
<dbReference type="PANTHER" id="PTHR10491">
    <property type="entry name" value="DTDP-4-DEHYDRORHAMNOSE REDUCTASE"/>
    <property type="match status" value="1"/>
</dbReference>
<comment type="similarity">
    <text evidence="2">Belongs to the dTDP-4-dehydrorhamnose reductase family. MAT2B subfamily.</text>
</comment>
<dbReference type="Proteomes" id="UP001152320">
    <property type="component" value="Chromosome 15"/>
</dbReference>
<dbReference type="GO" id="GO:0048269">
    <property type="term" value="C:methionine adenosyltransferase complex"/>
    <property type="evidence" value="ECO:0007669"/>
    <property type="project" value="TreeGrafter"/>
</dbReference>
<evidence type="ECO:0000256" key="1">
    <source>
        <dbReference type="ARBA" id="ARBA00005224"/>
    </source>
</evidence>
<dbReference type="InterPro" id="IPR005913">
    <property type="entry name" value="dTDP_dehydrorham_reduct"/>
</dbReference>
<evidence type="ECO:0000256" key="5">
    <source>
        <dbReference type="ARBA" id="ARBA00045998"/>
    </source>
</evidence>